<accession>A0A5S3NE39</accession>
<organism evidence="2 3">
    <name type="scientific">Polaribacter aestuariivivens</name>
    <dbReference type="NCBI Taxonomy" id="2304626"/>
    <lineage>
        <taxon>Bacteria</taxon>
        <taxon>Pseudomonadati</taxon>
        <taxon>Bacteroidota</taxon>
        <taxon>Flavobacteriia</taxon>
        <taxon>Flavobacteriales</taxon>
        <taxon>Flavobacteriaceae</taxon>
    </lineage>
</organism>
<protein>
    <submittedName>
        <fullName evidence="2">M23 family metallopeptidase</fullName>
    </submittedName>
</protein>
<dbReference type="AlphaFoldDB" id="A0A5S3NE39"/>
<dbReference type="OrthoDB" id="9809488at2"/>
<name>A0A5S3NE39_9FLAO</name>
<evidence type="ECO:0000313" key="3">
    <source>
        <dbReference type="Proteomes" id="UP000307140"/>
    </source>
</evidence>
<dbReference type="InterPro" id="IPR011055">
    <property type="entry name" value="Dup_hybrid_motif"/>
</dbReference>
<dbReference type="PROSITE" id="PS51257">
    <property type="entry name" value="PROKAR_LIPOPROTEIN"/>
    <property type="match status" value="1"/>
</dbReference>
<dbReference type="CDD" id="cd12797">
    <property type="entry name" value="M23_peptidase"/>
    <property type="match status" value="1"/>
</dbReference>
<dbReference type="EMBL" id="VANR01000001">
    <property type="protein sequence ID" value="TMM32049.1"/>
    <property type="molecule type" value="Genomic_DNA"/>
</dbReference>
<evidence type="ECO:0000259" key="1">
    <source>
        <dbReference type="Pfam" id="PF01551"/>
    </source>
</evidence>
<feature type="domain" description="M23ase beta-sheet core" evidence="1">
    <location>
        <begin position="138"/>
        <end position="238"/>
    </location>
</feature>
<keyword evidence="3" id="KW-1185">Reference proteome</keyword>
<dbReference type="InterPro" id="IPR050570">
    <property type="entry name" value="Cell_wall_metabolism_enzyme"/>
</dbReference>
<dbReference type="PANTHER" id="PTHR21666">
    <property type="entry name" value="PEPTIDASE-RELATED"/>
    <property type="match status" value="1"/>
</dbReference>
<comment type="caution">
    <text evidence="2">The sequence shown here is derived from an EMBL/GenBank/DDBJ whole genome shotgun (WGS) entry which is preliminary data.</text>
</comment>
<dbReference type="Proteomes" id="UP000307140">
    <property type="component" value="Unassembled WGS sequence"/>
</dbReference>
<dbReference type="RefSeq" id="WP_138534262.1">
    <property type="nucleotide sequence ID" value="NZ_VANR01000001.1"/>
</dbReference>
<dbReference type="InterPro" id="IPR016047">
    <property type="entry name" value="M23ase_b-sheet_dom"/>
</dbReference>
<dbReference type="Gene3D" id="2.70.70.10">
    <property type="entry name" value="Glucose Permease (Domain IIA)"/>
    <property type="match status" value="1"/>
</dbReference>
<sequence>MYIRALLICFLLISCAQKKAYKRPNYIKFKTEKDSVFVIINNNVISTSFLKIENLNKNKTQFIDFTKPDTLTVLKFHKSEIDTIALDKHYRFQLQYGNSIPKAYDTLYNYGLPFLKGKRYKVLQGNNGSFSHRKPTSRYAIDFKMKIGQEVCAIRDGVVIQTKSDSDEGGNSEKYMDKANKIFVFHKDGTYVQYAHFKKDGVLVQKGDSIKKGQPIGYSGNTGYSSQPHLHFVLYKSSKDGLISIPFILDSIPSKNYKKGKYAVNK</sequence>
<dbReference type="Pfam" id="PF01551">
    <property type="entry name" value="Peptidase_M23"/>
    <property type="match status" value="1"/>
</dbReference>
<proteinExistence type="predicted"/>
<dbReference type="PANTHER" id="PTHR21666:SF270">
    <property type="entry name" value="MUREIN HYDROLASE ACTIVATOR ENVC"/>
    <property type="match status" value="1"/>
</dbReference>
<dbReference type="GO" id="GO:0004222">
    <property type="term" value="F:metalloendopeptidase activity"/>
    <property type="evidence" value="ECO:0007669"/>
    <property type="project" value="TreeGrafter"/>
</dbReference>
<gene>
    <name evidence="2" type="ORF">FDT66_00865</name>
</gene>
<reference evidence="2 3" key="1">
    <citation type="submission" date="2019-05" db="EMBL/GenBank/DDBJ databases">
        <title>Polaribacter aestuariivivens sp. nov., isolated from a tidal flat.</title>
        <authorList>
            <person name="Yoon J.-H."/>
        </authorList>
    </citation>
    <scope>NUCLEOTIDE SEQUENCE [LARGE SCALE GENOMIC DNA]</scope>
    <source>
        <strain evidence="2 3">DBTF-3</strain>
    </source>
</reference>
<evidence type="ECO:0000313" key="2">
    <source>
        <dbReference type="EMBL" id="TMM32049.1"/>
    </source>
</evidence>
<dbReference type="SUPFAM" id="SSF51261">
    <property type="entry name" value="Duplicated hybrid motif"/>
    <property type="match status" value="1"/>
</dbReference>